<keyword evidence="3" id="KW-0732">Signal</keyword>
<dbReference type="EMBL" id="BAAFRS010000317">
    <property type="protein sequence ID" value="GAB1227076.1"/>
    <property type="molecule type" value="Genomic_DNA"/>
</dbReference>
<comment type="caution">
    <text evidence="4">The sequence shown here is derived from an EMBL/GenBank/DDBJ whole genome shotgun (WGS) entry which is preliminary data.</text>
</comment>
<keyword evidence="5" id="KW-1185">Reference proteome</keyword>
<feature type="transmembrane region" description="Helical" evidence="2">
    <location>
        <begin position="47"/>
        <end position="74"/>
    </location>
</feature>
<gene>
    <name evidence="4" type="ORF">ENUP19_0317G0086</name>
</gene>
<evidence type="ECO:0000313" key="5">
    <source>
        <dbReference type="Proteomes" id="UP001628156"/>
    </source>
</evidence>
<reference evidence="4 5" key="1">
    <citation type="journal article" date="2019" name="PLoS Negl. Trop. Dis.">
        <title>Whole genome sequencing of Entamoeba nuttalli reveals mammalian host-related molecular signatures and a novel octapeptide-repeat surface protein.</title>
        <authorList>
            <person name="Tanaka M."/>
            <person name="Makiuchi T."/>
            <person name="Komiyama T."/>
            <person name="Shiina T."/>
            <person name="Osaki K."/>
            <person name="Tachibana H."/>
        </authorList>
    </citation>
    <scope>NUCLEOTIDE SEQUENCE [LARGE SCALE GENOMIC DNA]</scope>
    <source>
        <strain evidence="4 5">P19-061405</strain>
    </source>
</reference>
<dbReference type="Proteomes" id="UP001628156">
    <property type="component" value="Unassembled WGS sequence"/>
</dbReference>
<evidence type="ECO:0000313" key="4">
    <source>
        <dbReference type="EMBL" id="GAB1227076.1"/>
    </source>
</evidence>
<feature type="compositionally biased region" description="Low complexity" evidence="1">
    <location>
        <begin position="19"/>
        <end position="35"/>
    </location>
</feature>
<feature type="chain" id="PRO_5045912081" evidence="3">
    <location>
        <begin position="17"/>
        <end position="88"/>
    </location>
</feature>
<evidence type="ECO:0000256" key="2">
    <source>
        <dbReference type="SAM" id="Phobius"/>
    </source>
</evidence>
<accession>A0ABQ0DW39</accession>
<keyword evidence="2" id="KW-1133">Transmembrane helix</keyword>
<evidence type="ECO:0000256" key="3">
    <source>
        <dbReference type="SAM" id="SignalP"/>
    </source>
</evidence>
<protein>
    <submittedName>
        <fullName evidence="4">Uncharacterized protein</fullName>
    </submittedName>
</protein>
<name>A0ABQ0DW39_9EUKA</name>
<feature type="signal peptide" evidence="3">
    <location>
        <begin position="1"/>
        <end position="16"/>
    </location>
</feature>
<sequence>MKVLILLALFIICAFSEQSSSYSNDSSSYSNDSSSGTEDDNKYSVEFWVAIGCAIGITVVIIILILAITVLFIYKKMTNKSSEYDAIA</sequence>
<organism evidence="4 5">
    <name type="scientific">Entamoeba nuttalli</name>
    <dbReference type="NCBI Taxonomy" id="412467"/>
    <lineage>
        <taxon>Eukaryota</taxon>
        <taxon>Amoebozoa</taxon>
        <taxon>Evosea</taxon>
        <taxon>Archamoebae</taxon>
        <taxon>Mastigamoebida</taxon>
        <taxon>Entamoebidae</taxon>
        <taxon>Entamoeba</taxon>
    </lineage>
</organism>
<proteinExistence type="predicted"/>
<keyword evidence="2" id="KW-0812">Transmembrane</keyword>
<evidence type="ECO:0000256" key="1">
    <source>
        <dbReference type="SAM" id="MobiDB-lite"/>
    </source>
</evidence>
<keyword evidence="2" id="KW-0472">Membrane</keyword>
<feature type="region of interest" description="Disordered" evidence="1">
    <location>
        <begin position="19"/>
        <end position="40"/>
    </location>
</feature>